<sequence length="117" mass="13588">MSKEECAPLTSSAPVCVHPFRVFHFCHTTVHNDLTSSNALFYFYTWPMQTSQGVEEMFFKNLDDLVKHYKKRNQGLATHLRHAVKRKEMLPNPRVPDEAPDYENVDDTSEYVEVLPS</sequence>
<comment type="caution">
    <text evidence="1">The sequence shown here is derived from an EMBL/GenBank/DDBJ whole genome shotgun (WGS) entry which is preliminary data.</text>
</comment>
<dbReference type="EMBL" id="JADWDJ010000016">
    <property type="protein sequence ID" value="KAG5268088.1"/>
    <property type="molecule type" value="Genomic_DNA"/>
</dbReference>
<dbReference type="Gene3D" id="3.30.505.10">
    <property type="entry name" value="SH2 domain"/>
    <property type="match status" value="1"/>
</dbReference>
<dbReference type="AlphaFoldDB" id="A0AAV6FZ33"/>
<organism evidence="1 2">
    <name type="scientific">Alosa alosa</name>
    <name type="common">allis shad</name>
    <dbReference type="NCBI Taxonomy" id="278164"/>
    <lineage>
        <taxon>Eukaryota</taxon>
        <taxon>Metazoa</taxon>
        <taxon>Chordata</taxon>
        <taxon>Craniata</taxon>
        <taxon>Vertebrata</taxon>
        <taxon>Euteleostomi</taxon>
        <taxon>Actinopterygii</taxon>
        <taxon>Neopterygii</taxon>
        <taxon>Teleostei</taxon>
        <taxon>Clupei</taxon>
        <taxon>Clupeiformes</taxon>
        <taxon>Clupeoidei</taxon>
        <taxon>Clupeidae</taxon>
        <taxon>Alosa</taxon>
    </lineage>
</organism>
<evidence type="ECO:0008006" key="3">
    <source>
        <dbReference type="Google" id="ProtNLM"/>
    </source>
</evidence>
<evidence type="ECO:0000313" key="2">
    <source>
        <dbReference type="Proteomes" id="UP000823561"/>
    </source>
</evidence>
<dbReference type="SUPFAM" id="SSF55550">
    <property type="entry name" value="SH2 domain"/>
    <property type="match status" value="1"/>
</dbReference>
<protein>
    <recommendedName>
        <fullName evidence="3">SH2 domain-containing protein</fullName>
    </recommendedName>
</protein>
<dbReference type="Proteomes" id="UP000823561">
    <property type="component" value="Chromosome 16"/>
</dbReference>
<dbReference type="InterPro" id="IPR036860">
    <property type="entry name" value="SH2_dom_sf"/>
</dbReference>
<accession>A0AAV6FZ33</accession>
<proteinExistence type="predicted"/>
<name>A0AAV6FZ33_9TELE</name>
<evidence type="ECO:0000313" key="1">
    <source>
        <dbReference type="EMBL" id="KAG5268088.1"/>
    </source>
</evidence>
<keyword evidence="2" id="KW-1185">Reference proteome</keyword>
<reference evidence="1" key="1">
    <citation type="submission" date="2020-10" db="EMBL/GenBank/DDBJ databases">
        <title>Chromosome-scale genome assembly of the Allis shad, Alosa alosa.</title>
        <authorList>
            <person name="Margot Z."/>
            <person name="Christophe K."/>
            <person name="Cabau C."/>
            <person name="Louis A."/>
            <person name="Berthelot C."/>
            <person name="Parey E."/>
            <person name="Roest Crollius H."/>
            <person name="Montfort J."/>
            <person name="Robinson-Rechavi M."/>
            <person name="Bucao C."/>
            <person name="Bouchez O."/>
            <person name="Gislard M."/>
            <person name="Lluch J."/>
            <person name="Milhes M."/>
            <person name="Lampietro C."/>
            <person name="Lopez Roques C."/>
            <person name="Donnadieu C."/>
            <person name="Braasch I."/>
            <person name="Desvignes T."/>
            <person name="Postlethwait J."/>
            <person name="Bobe J."/>
            <person name="Guiguen Y."/>
        </authorList>
    </citation>
    <scope>NUCLEOTIDE SEQUENCE</scope>
    <source>
        <strain evidence="1">M-15738</strain>
        <tissue evidence="1">Blood</tissue>
    </source>
</reference>
<gene>
    <name evidence="1" type="ORF">AALO_G00208110</name>
</gene>